<reference evidence="2 5" key="3">
    <citation type="submission" date="2024-07" db="EMBL/GenBank/DDBJ databases">
        <title>Genomic Encyclopedia of Type Strains, Phase V (KMG-V): Genome sequencing to study the core and pangenomes of soil and plant-associated prokaryotes.</title>
        <authorList>
            <person name="Whitman W."/>
        </authorList>
    </citation>
    <scope>NUCLEOTIDE SEQUENCE [LARGE SCALE GENOMIC DNA]</scope>
    <source>
        <strain evidence="2 5">USDA 415</strain>
    </source>
</reference>
<comment type="caution">
    <text evidence="3">The sequence shown here is derived from an EMBL/GenBank/DDBJ whole genome shotgun (WGS) entry which is preliminary data.</text>
</comment>
<evidence type="ECO:0000313" key="3">
    <source>
        <dbReference type="EMBL" id="TKV78762.1"/>
    </source>
</evidence>
<organism evidence="3 4">
    <name type="scientific">Bradyrhizobium elkanii</name>
    <dbReference type="NCBI Taxonomy" id="29448"/>
    <lineage>
        <taxon>Bacteria</taxon>
        <taxon>Pseudomonadati</taxon>
        <taxon>Pseudomonadota</taxon>
        <taxon>Alphaproteobacteria</taxon>
        <taxon>Hyphomicrobiales</taxon>
        <taxon>Nitrobacteraceae</taxon>
        <taxon>Bradyrhizobium</taxon>
    </lineage>
</organism>
<evidence type="ECO:0000313" key="5">
    <source>
        <dbReference type="Proteomes" id="UP001565471"/>
    </source>
</evidence>
<accession>A0A1E3EKZ8</accession>
<reference evidence="1" key="2">
    <citation type="submission" date="2021-02" db="EMBL/GenBank/DDBJ databases">
        <title>Genomic Encyclopedia of Type Strains, Phase IV (KMG-V): Genome sequencing to study the core and pangenomes of soil and plant-associated prokaryotes.</title>
        <authorList>
            <person name="Whitman W."/>
        </authorList>
    </citation>
    <scope>NUCLEOTIDE SEQUENCE</scope>
    <source>
        <strain evidence="1">USDA 406</strain>
    </source>
</reference>
<dbReference type="GeneID" id="92954778"/>
<gene>
    <name evidence="2" type="ORF">ABIF29_003906</name>
    <name evidence="3" type="ORF">FDV58_23885</name>
    <name evidence="1" type="ORF">JOH49_007361</name>
</gene>
<dbReference type="Proteomes" id="UP001565471">
    <property type="component" value="Unassembled WGS sequence"/>
</dbReference>
<name>A0A1E3EKZ8_BRAEL</name>
<sequence>MPRKGITGHDEWVVTEALATALVALEQLPSKHQPRAHMEDVRKILTARCEAGAVTLHLAQAKCRLFPDTDPLTIYEQYGLKDGLG</sequence>
<reference evidence="3 4" key="1">
    <citation type="submission" date="2019-05" db="EMBL/GenBank/DDBJ databases">
        <title>Draft Genome of Bradyrhizobium elkanii strain SEMIA 938, Used in Commercial Inoculants for Lupinus spp. in Brazil.</title>
        <authorList>
            <person name="Hungria M."/>
            <person name="Delamuta J.R.M."/>
            <person name="Ribeiro R.A."/>
            <person name="Nogueira M.A."/>
        </authorList>
    </citation>
    <scope>NUCLEOTIDE SEQUENCE [LARGE SCALE GENOMIC DNA]</scope>
    <source>
        <strain evidence="3 4">Semia 938</strain>
    </source>
</reference>
<protein>
    <submittedName>
        <fullName evidence="3">Uncharacterized protein</fullName>
    </submittedName>
</protein>
<dbReference type="AlphaFoldDB" id="A0A1E3EKZ8"/>
<dbReference type="EMBL" id="SZZP01000015">
    <property type="protein sequence ID" value="TKV78762.1"/>
    <property type="molecule type" value="Genomic_DNA"/>
</dbReference>
<dbReference type="Proteomes" id="UP000305095">
    <property type="component" value="Unassembled WGS sequence"/>
</dbReference>
<dbReference type="RefSeq" id="WP_026192768.1">
    <property type="nucleotide sequence ID" value="NZ_BJNL01000010.1"/>
</dbReference>
<evidence type="ECO:0000313" key="1">
    <source>
        <dbReference type="EMBL" id="MBP1297608.1"/>
    </source>
</evidence>
<proteinExistence type="predicted"/>
<dbReference type="eggNOG" id="ENOG502ZY4K">
    <property type="taxonomic scope" value="Bacteria"/>
</dbReference>
<evidence type="ECO:0000313" key="4">
    <source>
        <dbReference type="Proteomes" id="UP000305095"/>
    </source>
</evidence>
<keyword evidence="5" id="KW-1185">Reference proteome</keyword>
<dbReference type="EMBL" id="JBGBZA010000002">
    <property type="protein sequence ID" value="MEY9317107.1"/>
    <property type="molecule type" value="Genomic_DNA"/>
</dbReference>
<dbReference type="OrthoDB" id="8239664at2"/>
<dbReference type="Proteomes" id="UP000673383">
    <property type="component" value="Unassembled WGS sequence"/>
</dbReference>
<dbReference type="EMBL" id="JAFICZ010000001">
    <property type="protein sequence ID" value="MBP1297608.1"/>
    <property type="molecule type" value="Genomic_DNA"/>
</dbReference>
<evidence type="ECO:0000313" key="2">
    <source>
        <dbReference type="EMBL" id="MEY9317107.1"/>
    </source>
</evidence>